<name>A0ABV6HGD6_9SPHI</name>
<feature type="transmembrane region" description="Helical" evidence="1">
    <location>
        <begin position="29"/>
        <end position="48"/>
    </location>
</feature>
<dbReference type="RefSeq" id="WP_377476870.1">
    <property type="nucleotide sequence ID" value="NZ_JBHLWO010000001.1"/>
</dbReference>
<dbReference type="Proteomes" id="UP001589774">
    <property type="component" value="Unassembled WGS sequence"/>
</dbReference>
<keyword evidence="3" id="KW-1185">Reference proteome</keyword>
<keyword evidence="1" id="KW-1133">Transmembrane helix</keyword>
<organism evidence="2 3">
    <name type="scientific">Olivibacter oleidegradans</name>
    <dbReference type="NCBI Taxonomy" id="760123"/>
    <lineage>
        <taxon>Bacteria</taxon>
        <taxon>Pseudomonadati</taxon>
        <taxon>Bacteroidota</taxon>
        <taxon>Sphingobacteriia</taxon>
        <taxon>Sphingobacteriales</taxon>
        <taxon>Sphingobacteriaceae</taxon>
        <taxon>Olivibacter</taxon>
    </lineage>
</organism>
<comment type="caution">
    <text evidence="2">The sequence shown here is derived from an EMBL/GenBank/DDBJ whole genome shotgun (WGS) entry which is preliminary data.</text>
</comment>
<keyword evidence="1" id="KW-0472">Membrane</keyword>
<accession>A0ABV6HGD6</accession>
<feature type="transmembrane region" description="Helical" evidence="1">
    <location>
        <begin position="91"/>
        <end position="124"/>
    </location>
</feature>
<reference evidence="2 3" key="1">
    <citation type="submission" date="2024-09" db="EMBL/GenBank/DDBJ databases">
        <authorList>
            <person name="Sun Q."/>
            <person name="Mori K."/>
        </authorList>
    </citation>
    <scope>NUCLEOTIDE SEQUENCE [LARGE SCALE GENOMIC DNA]</scope>
    <source>
        <strain evidence="2 3">CCM 7765</strain>
    </source>
</reference>
<evidence type="ECO:0000313" key="2">
    <source>
        <dbReference type="EMBL" id="MFC0317929.1"/>
    </source>
</evidence>
<protein>
    <recommendedName>
        <fullName evidence="4">Type IV leader peptidase family protein</fullName>
    </recommendedName>
</protein>
<dbReference type="EMBL" id="JBHLWO010000001">
    <property type="protein sequence ID" value="MFC0317929.1"/>
    <property type="molecule type" value="Genomic_DNA"/>
</dbReference>
<evidence type="ECO:0008006" key="4">
    <source>
        <dbReference type="Google" id="ProtNLM"/>
    </source>
</evidence>
<keyword evidence="1" id="KW-0812">Transmembrane</keyword>
<evidence type="ECO:0000313" key="3">
    <source>
        <dbReference type="Proteomes" id="UP001589774"/>
    </source>
</evidence>
<gene>
    <name evidence="2" type="ORF">ACFFI0_06395</name>
</gene>
<proteinExistence type="predicted"/>
<feature type="transmembrane region" description="Helical" evidence="1">
    <location>
        <begin position="136"/>
        <end position="160"/>
    </location>
</feature>
<sequence>MQPLFVILILLALFYMAWQDFADRAIDWFLFPVVAALLVVNSILLRAFAWNHLLVNIGLLSVQLVLVALYFKLSRGQLLFAGQQLLGWGDILFFLVLTLAFSPLNFILFYIASLLLTLLFFLILALRGRKVHSIPLAGSQAVILIAVFLIDIKQWGLYLYNDNLLFNFLNHAYVHLP</sequence>
<feature type="transmembrane region" description="Helical" evidence="1">
    <location>
        <begin position="53"/>
        <end position="71"/>
    </location>
</feature>
<evidence type="ECO:0000256" key="1">
    <source>
        <dbReference type="SAM" id="Phobius"/>
    </source>
</evidence>